<evidence type="ECO:0000313" key="2">
    <source>
        <dbReference type="Proteomes" id="UP001264340"/>
    </source>
</evidence>
<dbReference type="RefSeq" id="WP_310121499.1">
    <property type="nucleotide sequence ID" value="NZ_JAVDRP010000005.1"/>
</dbReference>
<dbReference type="EMBL" id="JAVDRP010000005">
    <property type="protein sequence ID" value="MDR6409741.1"/>
    <property type="molecule type" value="Genomic_DNA"/>
</dbReference>
<gene>
    <name evidence="1" type="ORF">J2804_003146</name>
</gene>
<protein>
    <submittedName>
        <fullName evidence="1">Uncharacterized protein</fullName>
    </submittedName>
</protein>
<dbReference type="Proteomes" id="UP001264340">
    <property type="component" value="Unassembled WGS sequence"/>
</dbReference>
<keyword evidence="2" id="KW-1185">Reference proteome</keyword>
<evidence type="ECO:0000313" key="1">
    <source>
        <dbReference type="EMBL" id="MDR6409741.1"/>
    </source>
</evidence>
<organism evidence="1 2">
    <name type="scientific">Paraburkholderia terricola</name>
    <dbReference type="NCBI Taxonomy" id="169427"/>
    <lineage>
        <taxon>Bacteria</taxon>
        <taxon>Pseudomonadati</taxon>
        <taxon>Pseudomonadota</taxon>
        <taxon>Betaproteobacteria</taxon>
        <taxon>Burkholderiales</taxon>
        <taxon>Burkholderiaceae</taxon>
        <taxon>Paraburkholderia</taxon>
    </lineage>
</organism>
<sequence length="83" mass="9044">MEHPIWSQPADALAVLISPVNGDARGEDDDARLIDGLLVQIDGGNGQRARTRSASFLRFGGATFWIDSCSGHALDHVTAWRRK</sequence>
<reference evidence="1 2" key="1">
    <citation type="submission" date="2023-07" db="EMBL/GenBank/DDBJ databases">
        <title>Sorghum-associated microbial communities from plants grown in Nebraska, USA.</title>
        <authorList>
            <person name="Schachtman D."/>
        </authorList>
    </citation>
    <scope>NUCLEOTIDE SEQUENCE [LARGE SCALE GENOMIC DNA]</scope>
    <source>
        <strain evidence="1 2">DS1316</strain>
    </source>
</reference>
<comment type="caution">
    <text evidence="1">The sequence shown here is derived from an EMBL/GenBank/DDBJ whole genome shotgun (WGS) entry which is preliminary data.</text>
</comment>
<accession>A0ABU1LSL1</accession>
<name>A0ABU1LSL1_9BURK</name>
<proteinExistence type="predicted"/>